<evidence type="ECO:0000256" key="2">
    <source>
        <dbReference type="ARBA" id="ARBA00022764"/>
    </source>
</evidence>
<keyword evidence="4" id="KW-1185">Reference proteome</keyword>
<dbReference type="PANTHER" id="PTHR30006">
    <property type="entry name" value="THIAMINE-BINDING PERIPLASMIC PROTEIN-RELATED"/>
    <property type="match status" value="1"/>
</dbReference>
<dbReference type="PROSITE" id="PS51318">
    <property type="entry name" value="TAT"/>
    <property type="match status" value="1"/>
</dbReference>
<reference evidence="3 4" key="1">
    <citation type="submission" date="2019-07" db="EMBL/GenBank/DDBJ databases">
        <title>Whole genome shotgun sequence of Reyranella soli NBRC 108950.</title>
        <authorList>
            <person name="Hosoyama A."/>
            <person name="Uohara A."/>
            <person name="Ohji S."/>
            <person name="Ichikawa N."/>
        </authorList>
    </citation>
    <scope>NUCLEOTIDE SEQUENCE [LARGE SCALE GENOMIC DNA]</scope>
    <source>
        <strain evidence="3 4">NBRC 108950</strain>
    </source>
</reference>
<dbReference type="SUPFAM" id="SSF53850">
    <property type="entry name" value="Periplasmic binding protein-like II"/>
    <property type="match status" value="1"/>
</dbReference>
<dbReference type="InterPro" id="IPR006059">
    <property type="entry name" value="SBP"/>
</dbReference>
<keyword evidence="1" id="KW-0732">Signal</keyword>
<protein>
    <submittedName>
        <fullName evidence="3">ABC transporter substrate-binding protein</fullName>
    </submittedName>
</protein>
<evidence type="ECO:0000256" key="1">
    <source>
        <dbReference type="ARBA" id="ARBA00022729"/>
    </source>
</evidence>
<organism evidence="3 4">
    <name type="scientific">Reyranella soli</name>
    <dbReference type="NCBI Taxonomy" id="1230389"/>
    <lineage>
        <taxon>Bacteria</taxon>
        <taxon>Pseudomonadati</taxon>
        <taxon>Pseudomonadota</taxon>
        <taxon>Alphaproteobacteria</taxon>
        <taxon>Hyphomicrobiales</taxon>
        <taxon>Reyranellaceae</taxon>
        <taxon>Reyranella</taxon>
    </lineage>
</organism>
<accession>A0A512N3N1</accession>
<evidence type="ECO:0000313" key="4">
    <source>
        <dbReference type="Proteomes" id="UP000321058"/>
    </source>
</evidence>
<comment type="caution">
    <text evidence="3">The sequence shown here is derived from an EMBL/GenBank/DDBJ whole genome shotgun (WGS) entry which is preliminary data.</text>
</comment>
<dbReference type="AlphaFoldDB" id="A0A512N3N1"/>
<dbReference type="RefSeq" id="WP_246157938.1">
    <property type="nucleotide sequence ID" value="NZ_BKAJ01000004.1"/>
</dbReference>
<gene>
    <name evidence="3" type="ORF">RSO01_03770</name>
</gene>
<name>A0A512N3N1_9HYPH</name>
<keyword evidence="2" id="KW-0574">Periplasm</keyword>
<sequence length="356" mass="39178">MTSTLRGRPTRRSVLAGSAAIATGSFSVQVRAAPQAQKITPALIEAAKKEGKLSWYTSVDLPVAEKIAKAFEAAYPGVSMKVERSGAERIFQRIGQEYQSKIYNCDVVNSSDAAHLIIWKRASMLASFLPEDVAKYFPKEHWDPDGMYASWRVTLSPIAYNTSQVKAEDAPKGFNDLLDPKWVGKIVKAHPGYSGTIMTATQQLSRDLGWSYFEKLAKQKVMQVQSAADPPKKVTAGERAVMADGTEYMVNLLQSRGEPIEEVYAVEGTPLITGPSAVLARAANPNAARLFYAWSMTAEAQQLNVEVGALRSVHPLVRDRPERKKLSDIKTLREDAAAVADQADDIKARYLKLFKV</sequence>
<dbReference type="Proteomes" id="UP000321058">
    <property type="component" value="Unassembled WGS sequence"/>
</dbReference>
<dbReference type="InterPro" id="IPR006311">
    <property type="entry name" value="TAT_signal"/>
</dbReference>
<dbReference type="Pfam" id="PF13416">
    <property type="entry name" value="SBP_bac_8"/>
    <property type="match status" value="1"/>
</dbReference>
<proteinExistence type="predicted"/>
<dbReference type="EMBL" id="BKAJ01000004">
    <property type="protein sequence ID" value="GEP53211.1"/>
    <property type="molecule type" value="Genomic_DNA"/>
</dbReference>
<evidence type="ECO:0000313" key="3">
    <source>
        <dbReference type="EMBL" id="GEP53211.1"/>
    </source>
</evidence>
<dbReference type="Gene3D" id="3.40.190.10">
    <property type="entry name" value="Periplasmic binding protein-like II"/>
    <property type="match status" value="2"/>
</dbReference>